<proteinExistence type="predicted"/>
<organism evidence="1 2">
    <name type="scientific">Meganyctiphanes norvegica</name>
    <name type="common">Northern krill</name>
    <name type="synonym">Thysanopoda norvegica</name>
    <dbReference type="NCBI Taxonomy" id="48144"/>
    <lineage>
        <taxon>Eukaryota</taxon>
        <taxon>Metazoa</taxon>
        <taxon>Ecdysozoa</taxon>
        <taxon>Arthropoda</taxon>
        <taxon>Crustacea</taxon>
        <taxon>Multicrustacea</taxon>
        <taxon>Malacostraca</taxon>
        <taxon>Eumalacostraca</taxon>
        <taxon>Eucarida</taxon>
        <taxon>Euphausiacea</taxon>
        <taxon>Euphausiidae</taxon>
        <taxon>Meganyctiphanes</taxon>
    </lineage>
</organism>
<dbReference type="EMBL" id="CAXKWB010001305">
    <property type="protein sequence ID" value="CAL4063978.1"/>
    <property type="molecule type" value="Genomic_DNA"/>
</dbReference>
<gene>
    <name evidence="1" type="ORF">MNOR_LOCUS3730</name>
</gene>
<evidence type="ECO:0000313" key="2">
    <source>
        <dbReference type="Proteomes" id="UP001497623"/>
    </source>
</evidence>
<evidence type="ECO:0000313" key="1">
    <source>
        <dbReference type="EMBL" id="CAL4063978.1"/>
    </source>
</evidence>
<feature type="non-terminal residue" evidence="1">
    <location>
        <position position="253"/>
    </location>
</feature>
<dbReference type="AlphaFoldDB" id="A0AAV2PUP7"/>
<comment type="caution">
    <text evidence="1">The sequence shown here is derived from an EMBL/GenBank/DDBJ whole genome shotgun (WGS) entry which is preliminary data.</text>
</comment>
<protein>
    <submittedName>
        <fullName evidence="1">Uncharacterized protein</fullName>
    </submittedName>
</protein>
<reference evidence="1 2" key="1">
    <citation type="submission" date="2024-05" db="EMBL/GenBank/DDBJ databases">
        <authorList>
            <person name="Wallberg A."/>
        </authorList>
    </citation>
    <scope>NUCLEOTIDE SEQUENCE [LARGE SCALE GENOMIC DNA]</scope>
</reference>
<accession>A0AAV2PUP7</accession>
<name>A0AAV2PUP7_MEGNR</name>
<feature type="non-terminal residue" evidence="1">
    <location>
        <position position="1"/>
    </location>
</feature>
<keyword evidence="2" id="KW-1185">Reference proteome</keyword>
<dbReference type="Proteomes" id="UP001497623">
    <property type="component" value="Unassembled WGS sequence"/>
</dbReference>
<sequence length="253" mass="29421">NLEMLIRKMVSLNRRVLRLLSLTLAVLALVTLINQGYRMDLRTDVLQSKCILQNNPDDGILKINSKAFFENHKKKKVTLLATSLKYFSNENRTSALNIPNEIYETERYSMDSGNPCNTFPAISDINFDNIYWQKYVFSDGKLLYMYSAYYDNREMFGNASFVRLNGLMNTKTKTNPFMCKLWFETNNEKVVLSDMYYEEIWDSSPGQRVWGTIIATCKIPPEKYGEVPFAVSVVERKCEEKPTNVLRVDYNQP</sequence>